<dbReference type="EMBL" id="JAGXEW010001648">
    <property type="protein sequence ID" value="KAK1125591.1"/>
    <property type="molecule type" value="Genomic_DNA"/>
</dbReference>
<dbReference type="AlphaFoldDB" id="A0AAD8FNJ3"/>
<feature type="non-terminal residue" evidence="2">
    <location>
        <position position="64"/>
    </location>
</feature>
<evidence type="ECO:0000313" key="2">
    <source>
        <dbReference type="EMBL" id="KAK1125591.1"/>
    </source>
</evidence>
<keyword evidence="3" id="KW-1185">Reference proteome</keyword>
<feature type="transmembrane region" description="Helical" evidence="1">
    <location>
        <begin position="16"/>
        <end position="33"/>
    </location>
</feature>
<comment type="caution">
    <text evidence="2">The sequence shown here is derived from an EMBL/GenBank/DDBJ whole genome shotgun (WGS) entry which is preliminary data.</text>
</comment>
<reference evidence="2" key="1">
    <citation type="submission" date="2022-02" db="EMBL/GenBank/DDBJ databases">
        <title>Atlantic sturgeon de novo genome assembly.</title>
        <authorList>
            <person name="Stock M."/>
            <person name="Klopp C."/>
            <person name="Guiguen Y."/>
            <person name="Cabau C."/>
            <person name="Parinello H."/>
            <person name="Santidrian Yebra-Pimentel E."/>
            <person name="Kuhl H."/>
            <person name="Dirks R.P."/>
            <person name="Guessner J."/>
            <person name="Wuertz S."/>
            <person name="Du K."/>
            <person name="Schartl M."/>
        </authorList>
    </citation>
    <scope>NUCLEOTIDE SEQUENCE</scope>
    <source>
        <strain evidence="2">STURGEONOMICS-FGT-2020</strain>
        <tissue evidence="2">Whole blood</tissue>
    </source>
</reference>
<proteinExistence type="predicted"/>
<organism evidence="2 3">
    <name type="scientific">Acipenser oxyrinchus oxyrinchus</name>
    <dbReference type="NCBI Taxonomy" id="40147"/>
    <lineage>
        <taxon>Eukaryota</taxon>
        <taxon>Metazoa</taxon>
        <taxon>Chordata</taxon>
        <taxon>Craniata</taxon>
        <taxon>Vertebrata</taxon>
        <taxon>Euteleostomi</taxon>
        <taxon>Actinopterygii</taxon>
        <taxon>Chondrostei</taxon>
        <taxon>Acipenseriformes</taxon>
        <taxon>Acipenseridae</taxon>
        <taxon>Acipenser</taxon>
    </lineage>
</organism>
<dbReference type="Proteomes" id="UP001230051">
    <property type="component" value="Unassembled WGS sequence"/>
</dbReference>
<evidence type="ECO:0000256" key="1">
    <source>
        <dbReference type="SAM" id="Phobius"/>
    </source>
</evidence>
<evidence type="ECO:0000313" key="3">
    <source>
        <dbReference type="Proteomes" id="UP001230051"/>
    </source>
</evidence>
<keyword evidence="1" id="KW-1133">Transmembrane helix</keyword>
<name>A0AAD8FNJ3_ACIOX</name>
<keyword evidence="1" id="KW-0472">Membrane</keyword>
<gene>
    <name evidence="2" type="primary">VKORC1L1</name>
    <name evidence="2" type="ORF">AOXY_G38642</name>
</gene>
<protein>
    <submittedName>
        <fullName evidence="2">Vitamin K epoxide reductase complex subunit 1-like protein 1</fullName>
    </submittedName>
</protein>
<keyword evidence="1" id="KW-0812">Transmembrane</keyword>
<accession>A0AAD8FNJ3</accession>
<sequence>MAAPVLKVSTPRWEKIARLVVCILGILVSFYAYHVETEKERYGLSGRVRRERLGQLLQSVHLQV</sequence>